<dbReference type="NCBIfam" id="TIGR00560">
    <property type="entry name" value="pgsA"/>
    <property type="match status" value="1"/>
</dbReference>
<dbReference type="Pfam" id="PF01066">
    <property type="entry name" value="CDP-OH_P_transf"/>
    <property type="match status" value="1"/>
</dbReference>
<evidence type="ECO:0000256" key="17">
    <source>
        <dbReference type="SAM" id="Phobius"/>
    </source>
</evidence>
<accession>A0A2H0LZL0</accession>
<protein>
    <recommendedName>
        <fullName evidence="5 15">CDP-diacylglycerol--glycerol-3-phosphate 3-phosphatidyltransferase</fullName>
        <ecNumber evidence="4 15">2.7.8.5</ecNumber>
    </recommendedName>
</protein>
<feature type="transmembrane region" description="Helical" evidence="17">
    <location>
        <begin position="12"/>
        <end position="35"/>
    </location>
</feature>
<evidence type="ECO:0000256" key="13">
    <source>
        <dbReference type="ARBA" id="ARBA00023264"/>
    </source>
</evidence>
<keyword evidence="13" id="KW-1208">Phospholipid metabolism</keyword>
<reference evidence="18 19" key="1">
    <citation type="submission" date="2017-09" db="EMBL/GenBank/DDBJ databases">
        <title>Depth-based differentiation of microbial function through sediment-hosted aquifers and enrichment of novel symbionts in the deep terrestrial subsurface.</title>
        <authorList>
            <person name="Probst A.J."/>
            <person name="Ladd B."/>
            <person name="Jarett J.K."/>
            <person name="Geller-Mcgrath D.E."/>
            <person name="Sieber C.M."/>
            <person name="Emerson J.B."/>
            <person name="Anantharaman K."/>
            <person name="Thomas B.C."/>
            <person name="Malmstrom R."/>
            <person name="Stieglmeier M."/>
            <person name="Klingl A."/>
            <person name="Woyke T."/>
            <person name="Ryan C.M."/>
            <person name="Banfield J.F."/>
        </authorList>
    </citation>
    <scope>NUCLEOTIDE SEQUENCE [LARGE SCALE GENOMIC DNA]</scope>
    <source>
        <strain evidence="18">CG11_big_fil_rev_8_21_14_0_20_42_13</strain>
    </source>
</reference>
<sequence length="202" mass="23174">MRLRVERKGWVNFANKVSIFRIISIPFFLSAVLYYSPQRDFLRFIALGIFLLAVVSDFIDGYIARVKKQKTKFGSIVDPLADKLLLISSFLCLYIKNDIYPGVFLPLGVVLVIISRDVIILLGAIIIYLMREDLNVKPSAFGKFTTFFQMLTIILFIMRFKFVNVVWVIAVFFTIVSGIDYLRKGVLILSAIDVKNNFKHNS</sequence>
<evidence type="ECO:0000256" key="4">
    <source>
        <dbReference type="ARBA" id="ARBA00013170"/>
    </source>
</evidence>
<dbReference type="InterPro" id="IPR000462">
    <property type="entry name" value="CDP-OH_P_trans"/>
</dbReference>
<keyword evidence="12" id="KW-0594">Phospholipid biosynthesis</keyword>
<dbReference type="InterPro" id="IPR050324">
    <property type="entry name" value="CDP-alcohol_PTase-I"/>
</dbReference>
<dbReference type="Proteomes" id="UP000229641">
    <property type="component" value="Unassembled WGS sequence"/>
</dbReference>
<dbReference type="PIRSF" id="PIRSF000847">
    <property type="entry name" value="Phos_ph_gly_syn"/>
    <property type="match status" value="1"/>
</dbReference>
<dbReference type="PANTHER" id="PTHR14269:SF11">
    <property type="entry name" value="CDP-DIACYLGLYCEROL--GLYCEROL-3-PHOSPHATE 3-PHOSPHATIDYLTRANSFERASE"/>
    <property type="match status" value="1"/>
</dbReference>
<organism evidence="18 19">
    <name type="scientific">Candidatus Ghiorseimicrobium undicola</name>
    <dbReference type="NCBI Taxonomy" id="1974746"/>
    <lineage>
        <taxon>Bacteria</taxon>
        <taxon>Pseudomonadati</taxon>
        <taxon>Candidatus Omnitrophota</taxon>
        <taxon>Candidatus Ghiorseimicrobium</taxon>
    </lineage>
</organism>
<proteinExistence type="inferred from homology"/>
<dbReference type="GO" id="GO:0008444">
    <property type="term" value="F:CDP-diacylglycerol-glycerol-3-phosphate 3-phosphatidyltransferase activity"/>
    <property type="evidence" value="ECO:0007669"/>
    <property type="project" value="UniProtKB-UniRule"/>
</dbReference>
<evidence type="ECO:0000256" key="2">
    <source>
        <dbReference type="ARBA" id="ARBA00005042"/>
    </source>
</evidence>
<evidence type="ECO:0000256" key="8">
    <source>
        <dbReference type="ARBA" id="ARBA00022692"/>
    </source>
</evidence>
<evidence type="ECO:0000313" key="19">
    <source>
        <dbReference type="Proteomes" id="UP000229641"/>
    </source>
</evidence>
<dbReference type="InterPro" id="IPR004570">
    <property type="entry name" value="Phosphatidylglycerol_P_synth"/>
</dbReference>
<evidence type="ECO:0000256" key="7">
    <source>
        <dbReference type="ARBA" id="ARBA00022679"/>
    </source>
</evidence>
<comment type="similarity">
    <text evidence="3 16">Belongs to the CDP-alcohol phosphatidyltransferase class-I family.</text>
</comment>
<evidence type="ECO:0000256" key="16">
    <source>
        <dbReference type="RuleBase" id="RU003750"/>
    </source>
</evidence>
<feature type="transmembrane region" description="Helical" evidence="17">
    <location>
        <begin position="141"/>
        <end position="158"/>
    </location>
</feature>
<dbReference type="EC" id="2.7.8.5" evidence="4 15"/>
<feature type="transmembrane region" description="Helical" evidence="17">
    <location>
        <begin position="164"/>
        <end position="182"/>
    </location>
</feature>
<feature type="transmembrane region" description="Helical" evidence="17">
    <location>
        <begin position="41"/>
        <end position="59"/>
    </location>
</feature>
<dbReference type="EMBL" id="PCWA01000014">
    <property type="protein sequence ID" value="PIQ89863.1"/>
    <property type="molecule type" value="Genomic_DNA"/>
</dbReference>
<comment type="pathway">
    <text evidence="2">Phospholipid metabolism; phosphatidylglycerol biosynthesis; phosphatidylglycerol from CDP-diacylglycerol: step 1/2.</text>
</comment>
<evidence type="ECO:0000256" key="10">
    <source>
        <dbReference type="ARBA" id="ARBA00023098"/>
    </source>
</evidence>
<keyword evidence="7 16" id="KW-0808">Transferase</keyword>
<dbReference type="PANTHER" id="PTHR14269">
    <property type="entry name" value="CDP-DIACYLGLYCEROL--GLYCEROL-3-PHOSPHATE 3-PHOSPHATIDYLTRANSFERASE-RELATED"/>
    <property type="match status" value="1"/>
</dbReference>
<dbReference type="AlphaFoldDB" id="A0A2H0LZL0"/>
<comment type="caution">
    <text evidence="18">The sequence shown here is derived from an EMBL/GenBank/DDBJ whole genome shotgun (WGS) entry which is preliminary data.</text>
</comment>
<keyword evidence="11 17" id="KW-0472">Membrane</keyword>
<dbReference type="InterPro" id="IPR048254">
    <property type="entry name" value="CDP_ALCOHOL_P_TRANSF_CS"/>
</dbReference>
<evidence type="ECO:0000256" key="6">
    <source>
        <dbReference type="ARBA" id="ARBA00022516"/>
    </source>
</evidence>
<dbReference type="InterPro" id="IPR043130">
    <property type="entry name" value="CDP-OH_PTrfase_TM_dom"/>
</dbReference>
<evidence type="ECO:0000256" key="1">
    <source>
        <dbReference type="ARBA" id="ARBA00004141"/>
    </source>
</evidence>
<evidence type="ECO:0000313" key="18">
    <source>
        <dbReference type="EMBL" id="PIQ89863.1"/>
    </source>
</evidence>
<evidence type="ECO:0000256" key="3">
    <source>
        <dbReference type="ARBA" id="ARBA00010441"/>
    </source>
</evidence>
<evidence type="ECO:0000256" key="15">
    <source>
        <dbReference type="NCBIfam" id="TIGR00560"/>
    </source>
</evidence>
<feature type="transmembrane region" description="Helical" evidence="17">
    <location>
        <begin position="103"/>
        <end position="129"/>
    </location>
</feature>
<dbReference type="Gene3D" id="1.20.120.1760">
    <property type="match status" value="1"/>
</dbReference>
<comment type="subcellular location">
    <subcellularLocation>
        <location evidence="1">Membrane</location>
        <topology evidence="1">Multi-pass membrane protein</topology>
    </subcellularLocation>
</comment>
<evidence type="ECO:0000256" key="12">
    <source>
        <dbReference type="ARBA" id="ARBA00023209"/>
    </source>
</evidence>
<evidence type="ECO:0000256" key="9">
    <source>
        <dbReference type="ARBA" id="ARBA00022989"/>
    </source>
</evidence>
<dbReference type="GO" id="GO:0046474">
    <property type="term" value="P:glycerophospholipid biosynthetic process"/>
    <property type="evidence" value="ECO:0007669"/>
    <property type="project" value="TreeGrafter"/>
</dbReference>
<dbReference type="PROSITE" id="PS00379">
    <property type="entry name" value="CDP_ALCOHOL_P_TRANSF"/>
    <property type="match status" value="1"/>
</dbReference>
<keyword evidence="10" id="KW-0443">Lipid metabolism</keyword>
<evidence type="ECO:0000256" key="14">
    <source>
        <dbReference type="ARBA" id="ARBA00048586"/>
    </source>
</evidence>
<evidence type="ECO:0000256" key="11">
    <source>
        <dbReference type="ARBA" id="ARBA00023136"/>
    </source>
</evidence>
<keyword evidence="8 17" id="KW-0812">Transmembrane</keyword>
<evidence type="ECO:0000256" key="5">
    <source>
        <dbReference type="ARBA" id="ARBA00014944"/>
    </source>
</evidence>
<name>A0A2H0LZL0_9BACT</name>
<dbReference type="GO" id="GO:0016020">
    <property type="term" value="C:membrane"/>
    <property type="evidence" value="ECO:0007669"/>
    <property type="project" value="UniProtKB-SubCell"/>
</dbReference>
<keyword evidence="6" id="KW-0444">Lipid biosynthesis</keyword>
<keyword evidence="9 17" id="KW-1133">Transmembrane helix</keyword>
<gene>
    <name evidence="18" type="primary">pgsA</name>
    <name evidence="18" type="ORF">COV72_00780</name>
</gene>
<comment type="catalytic activity">
    <reaction evidence="14">
        <text>a CDP-1,2-diacyl-sn-glycerol + sn-glycerol 3-phosphate = a 1,2-diacyl-sn-glycero-3-phospho-(1'-sn-glycero-3'-phosphate) + CMP + H(+)</text>
        <dbReference type="Rhea" id="RHEA:12593"/>
        <dbReference type="ChEBI" id="CHEBI:15378"/>
        <dbReference type="ChEBI" id="CHEBI:57597"/>
        <dbReference type="ChEBI" id="CHEBI:58332"/>
        <dbReference type="ChEBI" id="CHEBI:60110"/>
        <dbReference type="ChEBI" id="CHEBI:60377"/>
        <dbReference type="EC" id="2.7.8.5"/>
    </reaction>
</comment>